<dbReference type="GeneID" id="3792490"/>
<dbReference type="Proteomes" id="UP000072874">
    <property type="component" value="Chromosome 12"/>
</dbReference>
<dbReference type="EMBL" id="LK934640">
    <property type="protein sequence ID" value="CDU19186.1"/>
    <property type="molecule type" value="Genomic_DNA"/>
</dbReference>
<dbReference type="VEuPathDB" id="PlasmoDB:PYYM_1201400"/>
<dbReference type="EMBL" id="LM993666">
    <property type="protein sequence ID" value="VTZ79821.1"/>
    <property type="molecule type" value="Genomic_DNA"/>
</dbReference>
<dbReference type="KEGG" id="pyo:PY17X_1202000"/>
<evidence type="ECO:0000313" key="4">
    <source>
        <dbReference type="Proteomes" id="UP000072874"/>
    </source>
</evidence>
<dbReference type="OrthoDB" id="370397at2759"/>
<dbReference type="SUPFAM" id="SSF55961">
    <property type="entry name" value="Bet v1-like"/>
    <property type="match status" value="1"/>
</dbReference>
<dbReference type="RefSeq" id="XP_727150.1">
    <property type="nucleotide sequence ID" value="XM_722057.1"/>
</dbReference>
<organism evidence="2 5">
    <name type="scientific">Plasmodium yoelii</name>
    <dbReference type="NCBI Taxonomy" id="5861"/>
    <lineage>
        <taxon>Eukaryota</taxon>
        <taxon>Sar</taxon>
        <taxon>Alveolata</taxon>
        <taxon>Apicomplexa</taxon>
        <taxon>Aconoidasida</taxon>
        <taxon>Haemosporida</taxon>
        <taxon>Plasmodiidae</taxon>
        <taxon>Plasmodium</taxon>
        <taxon>Plasmodium (Vinckeia)</taxon>
    </lineage>
</organism>
<feature type="signal peptide" evidence="1">
    <location>
        <begin position="1"/>
        <end position="23"/>
    </location>
</feature>
<name>A0A077Y7V7_PLAYE</name>
<reference evidence="2" key="3">
    <citation type="submission" date="2014-05" db="EMBL/GenBank/DDBJ databases">
        <authorList>
            <person name="Aslett A.Martin."/>
            <person name="De Silva Nishadi"/>
        </authorList>
    </citation>
    <scope>NUCLEOTIDE SEQUENCE</scope>
    <source>
        <strain evidence="2">YM</strain>
    </source>
</reference>
<evidence type="ECO:0000313" key="3">
    <source>
        <dbReference type="EMBL" id="VTZ79821.1"/>
    </source>
</evidence>
<dbReference type="VEuPathDB" id="PlasmoDB:PY06490"/>
<reference evidence="3" key="4">
    <citation type="submission" date="2019-05" db="EMBL/GenBank/DDBJ databases">
        <authorList>
            <consortium name="Pathogen Informatics"/>
        </authorList>
    </citation>
    <scope>NUCLEOTIDE SEQUENCE</scope>
    <source>
        <strain evidence="3">17X</strain>
    </source>
</reference>
<keyword evidence="1" id="KW-0732">Signal</keyword>
<accession>A0A077Y7V7</accession>
<dbReference type="VEuPathDB" id="PlasmoDB:Py17XNL_001204890"/>
<dbReference type="InterPro" id="IPR006486">
    <property type="entry name" value="PYST_A"/>
</dbReference>
<dbReference type="VEuPathDB" id="PlasmoDB:PY17X_1202000"/>
<sequence length="279" mass="31865">MNKRYITITLALLSLAGYMQNVALEIETDADSAKNSTPLPQKVDILEKYKDKVCEDFEEISMAVKHANETAKLLLKLSETSIDNYSPYFTQNKNKIIYSKKFGNIDLGRFHFTIPSPSKYSDVIEKLWDFDGTQKSDPKFINGHLTRVYAPFLIMMEQSNINQENSSFRKKLALAAKVKQSNDTTVIVCPSRILNYLGEIDQKTNLIEIFEDTRSIETGISPEGALIKLRANIAGYVIKQKNDSVHVTYINSIYDDPRYTESIYDRRNRGMTYSNLLAL</sequence>
<evidence type="ECO:0000256" key="1">
    <source>
        <dbReference type="SAM" id="SignalP"/>
    </source>
</evidence>
<protein>
    <submittedName>
        <fullName evidence="2">Fam-a protein</fullName>
    </submittedName>
</protein>
<evidence type="ECO:0000313" key="2">
    <source>
        <dbReference type="EMBL" id="CDU19186.1"/>
    </source>
</evidence>
<dbReference type="AlphaFoldDB" id="A0A077Y7V7"/>
<gene>
    <name evidence="3" type="ORF">PY17X_1202000</name>
    <name evidence="2" type="ORF">PYYM_1201400</name>
</gene>
<proteinExistence type="predicted"/>
<feature type="chain" id="PRO_5014501881" evidence="1">
    <location>
        <begin position="24"/>
        <end position="279"/>
    </location>
</feature>
<dbReference type="NCBIfam" id="TIGR01599">
    <property type="entry name" value="PYST-A"/>
    <property type="match status" value="1"/>
</dbReference>
<dbReference type="Proteomes" id="UP000072904">
    <property type="component" value="Chromosome 12"/>
</dbReference>
<reference evidence="3" key="2">
    <citation type="submission" date="2014-05" db="EMBL/GenBank/DDBJ databases">
        <authorList>
            <person name="Aslett M.A."/>
            <person name="De Silva N."/>
        </authorList>
    </citation>
    <scope>NUCLEOTIDE SEQUENCE</scope>
    <source>
        <strain evidence="3">17X</strain>
    </source>
</reference>
<reference evidence="4 5" key="1">
    <citation type="journal article" date="2014" name="BMC Biol.">
        <title>A comprehensive evaluation of rodent malaria parasite genomes and gene expression.</title>
        <authorList>
            <person name="Otto T.D."/>
            <person name="Bohme U."/>
            <person name="Jackson A.P."/>
            <person name="Hunt M."/>
            <person name="Franke-Fayard B."/>
            <person name="Hoeijmakers W.A."/>
            <person name="Religa A.A."/>
            <person name="Robertson L."/>
            <person name="Sanders M."/>
            <person name="Ogun S.A."/>
            <person name="Cunningham D."/>
            <person name="Erhart A."/>
            <person name="Billker O."/>
            <person name="Khan S.M."/>
            <person name="Stunnenberg H.G."/>
            <person name="Langhorne J."/>
            <person name="Holder A.A."/>
            <person name="Waters A.P."/>
            <person name="Newbold C.I."/>
            <person name="Pain A."/>
            <person name="Berriman M."/>
            <person name="Janse C.J."/>
        </authorList>
    </citation>
    <scope>NUCLEOTIDE SEQUENCE [LARGE SCALE GENOMIC DNA]</scope>
    <source>
        <strain evidence="3 4">17X</strain>
        <strain evidence="2 5">YM</strain>
    </source>
</reference>
<evidence type="ECO:0000313" key="5">
    <source>
        <dbReference type="Proteomes" id="UP000072904"/>
    </source>
</evidence>